<accession>A0A6P4F1A5</accession>
<feature type="compositionally biased region" description="Basic and acidic residues" evidence="1">
    <location>
        <begin position="829"/>
        <end position="841"/>
    </location>
</feature>
<keyword evidence="3" id="KW-1185">Reference proteome</keyword>
<reference evidence="3" key="1">
    <citation type="journal article" date="2021" name="Elife">
        <title>Highly contiguous assemblies of 101 drosophilid genomes.</title>
        <authorList>
            <person name="Kim B.Y."/>
            <person name="Wang J.R."/>
            <person name="Miller D.E."/>
            <person name="Barmina O."/>
            <person name="Delaney E."/>
            <person name="Thompson A."/>
            <person name="Comeault A.A."/>
            <person name="Peede D."/>
            <person name="D'Agostino E.R."/>
            <person name="Pelaez J."/>
            <person name="Aguilar J.M."/>
            <person name="Haji D."/>
            <person name="Matsunaga T."/>
            <person name="Armstrong E.E."/>
            <person name="Zych M."/>
            <person name="Ogawa Y."/>
            <person name="Stamenkovic-Radak M."/>
            <person name="Jelic M."/>
            <person name="Veselinovic M.S."/>
            <person name="Tanaskovic M."/>
            <person name="Eric P."/>
            <person name="Gao J.J."/>
            <person name="Katoh T.K."/>
            <person name="Toda M.J."/>
            <person name="Watabe H."/>
            <person name="Watada M."/>
            <person name="Davis J.S."/>
            <person name="Moyle L.C."/>
            <person name="Manoli G."/>
            <person name="Bertolini E."/>
            <person name="Kostal V."/>
            <person name="Hawley R.S."/>
            <person name="Takahashi A."/>
            <person name="Jones C.D."/>
            <person name="Price D.K."/>
            <person name="Whiteman N."/>
            <person name="Kopp A."/>
            <person name="Matute D.R."/>
            <person name="Petrov D.A."/>
        </authorList>
    </citation>
    <scope>NUCLEOTIDE SEQUENCE [LARGE SCALE GENOMIC DNA]</scope>
</reference>
<feature type="compositionally biased region" description="Polar residues" evidence="1">
    <location>
        <begin position="1110"/>
        <end position="1119"/>
    </location>
</feature>
<feature type="compositionally biased region" description="Low complexity" evidence="1">
    <location>
        <begin position="406"/>
        <end position="416"/>
    </location>
</feature>
<dbReference type="EnsemblMetazoa" id="XM_017123602.1">
    <property type="protein sequence ID" value="XP_016979091.1"/>
    <property type="gene ID" value="LOC108044555"/>
</dbReference>
<reference evidence="4" key="2">
    <citation type="submission" date="2025-04" db="UniProtKB">
        <authorList>
            <consortium name="RefSeq"/>
        </authorList>
    </citation>
    <scope>IDENTIFICATION</scope>
</reference>
<feature type="region of interest" description="Disordered" evidence="1">
    <location>
        <begin position="515"/>
        <end position="557"/>
    </location>
</feature>
<feature type="compositionally biased region" description="Polar residues" evidence="1">
    <location>
        <begin position="1197"/>
        <end position="1208"/>
    </location>
</feature>
<feature type="region of interest" description="Disordered" evidence="1">
    <location>
        <begin position="829"/>
        <end position="869"/>
    </location>
</feature>
<evidence type="ECO:0000313" key="2">
    <source>
        <dbReference type="EnsemblMetazoa" id="XP_016979091.1"/>
    </source>
</evidence>
<reference evidence="2" key="3">
    <citation type="submission" date="2025-05" db="UniProtKB">
        <authorList>
            <consortium name="EnsemblMetazoa"/>
        </authorList>
    </citation>
    <scope>IDENTIFICATION</scope>
</reference>
<sequence>MFRFYKLYSLYMNNMASGLTCQREWCLCEKLPRAMLHVPVNRHLLCEVCGLARRPPAEHRSSSDEEAELAAERQKIFLEQRRAEQSKKSQLTRVKVAIKARKPNARTSCRTNCVKCGGLSIGEQKGNCGAEGVKSKLYSGRHGLYSKPKKMPRRQQEPTAPPPSSPSPSPPPSPPSPPSPPPPPRRPPPQSGSPWKEMPNLVTMAQDVFVRKNFERQSYSNLFVSNFIPLTSPITSTSGGAISKRSRYSSCPPRCHRSRPLPPLAQVLTNILASQKSLEDREKGGGLNTQMSRDSLDIESELASQFCPFDQYEGPSEDALVVNSARYLLHRPNSLYIEPRRDLHNNRIESLEFQLRSGYGSASPSLSKVPSNSEVGSLSGIQRPCFFMPKAVRKNLIKTINQIGGSSSSKNSTLSSDTFNPSILRKTGQENDAKETGKSEEPAEERSSIFASIMDHVFRSRITKSSSGNSRNGNGPDLDQLNHKHIVENHSTEDQETNSFLSDVSTDQTVLSLNKTKPHQDYSKRCSTTQSCSSSERDFNRIGGSSPKTSEKKMCSGHVKSKSISTMCDRCGNHRKVEDPIIKKGDIFHKKLDESTKLDENQKGNAIRQKLDNKGGTPGKKESIEQMKSPKVENYEEEMDNKKRIQIPKRNNIKRQSIHTIFQRKGRRISFSHSSSSQTHCKTDQCVRHVPNIIQTERKESKIKPSNKPLIVNNQPVTKVPSSTNSGRKEKESVEDKVAGRDANLTKALLPVNSFRLCRHKDQLISWSVVKTFETVSHVCAVIPKLHIASFVIDLVDTSKGVKGYIKESCLTDRPFMSLFEFRRPDIDPSELESHRDKAGIADDESGPETPVPHLATPKGFSRSIKQRKKRKNPCLPVWPAHPLKYRSRKIQYEELELSFDMQPNEMIEPNESFMQQKKRIQTEEIITSIYDDQKFSQSDIFWDMSAEEEAKAKPIKLIKGNSLFLNSNKPTQSDIFNTQDERTKWNTSKVDLESIGKEPKEKSLGIIPKNPVIKKIDDNHFKEQNPRKESEISQILFNQVVPITDPHFTSSKVSDRIRKQIDNSLQLKLKKMMTKPIKLLTSTESSSVSKFLEPFSNKLASTEEKDQNSLRNSLSLNPKTKRDDFYDSSKGTKVFSHAAGITPSKETEVDNSEAPLPSTLTSILEPTLITNSQKNVPFQKPLRLITNITNSSSSSDFESNHISTGLETDSDAPSEPKITHRTTEYIGLPALNWQVISLGLAKPSESIEGPLESTEEEEYVCPVYMCMDRLKFKTFASHFDRCHKHKGEQNGLPQEYFHRVVEGLPKQFSFDGDLLTKGNSFVSLLYYSSLTKDTSSRSLPIRDYPLALIAAPQTVNDEPSTRIFFWLVGFPSSTKLLAKLTVYDPLEHFGRSRIIKPRDLSQSQDPLGFVANSKDHLLITVPHKKRRRFQITVVIDEL</sequence>
<feature type="compositionally biased region" description="Basic and acidic residues" evidence="1">
    <location>
        <begin position="609"/>
        <end position="628"/>
    </location>
</feature>
<feature type="region of interest" description="Disordered" evidence="1">
    <location>
        <begin position="1195"/>
        <end position="1216"/>
    </location>
</feature>
<evidence type="ECO:0000313" key="4">
    <source>
        <dbReference type="RefSeq" id="XP_016979091.1"/>
    </source>
</evidence>
<organism evidence="4">
    <name type="scientific">Drosophila rhopaloa</name>
    <name type="common">Fruit fly</name>
    <dbReference type="NCBI Taxonomy" id="1041015"/>
    <lineage>
        <taxon>Eukaryota</taxon>
        <taxon>Metazoa</taxon>
        <taxon>Ecdysozoa</taxon>
        <taxon>Arthropoda</taxon>
        <taxon>Hexapoda</taxon>
        <taxon>Insecta</taxon>
        <taxon>Pterygota</taxon>
        <taxon>Neoptera</taxon>
        <taxon>Endopterygota</taxon>
        <taxon>Diptera</taxon>
        <taxon>Brachycera</taxon>
        <taxon>Muscomorpha</taxon>
        <taxon>Ephydroidea</taxon>
        <taxon>Drosophilidae</taxon>
        <taxon>Drosophila</taxon>
        <taxon>Sophophora</taxon>
    </lineage>
</organism>
<feature type="region of interest" description="Disordered" evidence="1">
    <location>
        <begin position="237"/>
        <end position="260"/>
    </location>
</feature>
<dbReference type="Proteomes" id="UP001652680">
    <property type="component" value="Unassembled WGS sequence"/>
</dbReference>
<evidence type="ECO:0000313" key="3">
    <source>
        <dbReference type="Proteomes" id="UP001652680"/>
    </source>
</evidence>
<feature type="compositionally biased region" description="Basic and acidic residues" evidence="1">
    <location>
        <begin position="727"/>
        <end position="738"/>
    </location>
</feature>
<feature type="region of interest" description="Disordered" evidence="1">
    <location>
        <begin position="599"/>
        <end position="628"/>
    </location>
</feature>
<gene>
    <name evidence="4" type="primary">LOC108044555</name>
    <name evidence="2" type="synonym">108044555</name>
</gene>
<proteinExistence type="predicted"/>
<evidence type="ECO:0000256" key="1">
    <source>
        <dbReference type="SAM" id="MobiDB-lite"/>
    </source>
</evidence>
<feature type="compositionally biased region" description="Basic and acidic residues" evidence="1">
    <location>
        <begin position="427"/>
        <end position="447"/>
    </location>
</feature>
<feature type="compositionally biased region" description="Pro residues" evidence="1">
    <location>
        <begin position="159"/>
        <end position="191"/>
    </location>
</feature>
<dbReference type="RefSeq" id="XP_016979091.1">
    <property type="nucleotide sequence ID" value="XM_017123602.1"/>
</dbReference>
<feature type="region of interest" description="Disordered" evidence="1">
    <location>
        <begin position="139"/>
        <end position="198"/>
    </location>
</feature>
<feature type="region of interest" description="Disordered" evidence="1">
    <location>
        <begin position="1101"/>
        <end position="1129"/>
    </location>
</feature>
<feature type="region of interest" description="Disordered" evidence="1">
    <location>
        <begin position="462"/>
        <end position="481"/>
    </location>
</feature>
<protein>
    <submittedName>
        <fullName evidence="4">Uncharacterized protein LOC108044555 isoform X1</fullName>
    </submittedName>
</protein>
<feature type="compositionally biased region" description="Polar residues" evidence="1">
    <location>
        <begin position="712"/>
        <end position="726"/>
    </location>
</feature>
<feature type="region of interest" description="Disordered" evidence="1">
    <location>
        <begin position="403"/>
        <end position="447"/>
    </location>
</feature>
<dbReference type="GeneID" id="108044555"/>
<name>A0A6P4F1A5_DRORH</name>
<feature type="region of interest" description="Disordered" evidence="1">
    <location>
        <begin position="699"/>
        <end position="738"/>
    </location>
</feature>
<feature type="compositionally biased region" description="Polar residues" evidence="1">
    <location>
        <begin position="525"/>
        <end position="534"/>
    </location>
</feature>
<feature type="compositionally biased region" description="Low complexity" evidence="1">
    <location>
        <begin position="465"/>
        <end position="475"/>
    </location>
</feature>
<dbReference type="OrthoDB" id="7873011at2759"/>